<keyword evidence="2" id="KW-0812">Transmembrane</keyword>
<accession>A0AAJ5WPY9</accession>
<keyword evidence="2" id="KW-0472">Membrane</keyword>
<protein>
    <recommendedName>
        <fullName evidence="5">CCDC81-like prokaryotic HU domain-containing protein</fullName>
    </recommendedName>
</protein>
<evidence type="ECO:0000313" key="4">
    <source>
        <dbReference type="Proteomes" id="UP001220610"/>
    </source>
</evidence>
<evidence type="ECO:0000313" key="3">
    <source>
        <dbReference type="EMBL" id="WEK35094.1"/>
    </source>
</evidence>
<keyword evidence="2" id="KW-1133">Transmembrane helix</keyword>
<name>A0AAJ5WPY9_9BACT</name>
<evidence type="ECO:0000256" key="1">
    <source>
        <dbReference type="SAM" id="MobiDB-lite"/>
    </source>
</evidence>
<feature type="transmembrane region" description="Helical" evidence="2">
    <location>
        <begin position="162"/>
        <end position="184"/>
    </location>
</feature>
<gene>
    <name evidence="3" type="ORF">P0Y53_21605</name>
</gene>
<sequence length="313" mass="34891">MKLTFLLAKYFYQQRQLRLPGIGVFRLDAAVTVPDVADKNFKEFLKYIQFSQEPVAQPEESLIDFIRVQTGKIRPLAESDLESYLNDGKLLLNIGKPFTIEGIGSLHKNKSGTYEFTPGEPILERLESALPQAKEAEKQSRQIPAYDDNIQRHSAHNNQRRLLMLGTLVVIGLAVIVWGGYYLYNKNNSSNASTDAQRETLQQVDSPEVAGGPDSVSHIATADSAPQQLAPAAGTPAGSYKFILERTDRKARALKRFAFVNDLSPRIKMETSDSLNFTIYVNLPAAPADTARLKDSLNVWYYGTKPVKVEIAK</sequence>
<feature type="region of interest" description="Disordered" evidence="1">
    <location>
        <begin position="192"/>
        <end position="216"/>
    </location>
</feature>
<organism evidence="3 4">
    <name type="scientific">Candidatus Pseudobacter hemicellulosilyticus</name>
    <dbReference type="NCBI Taxonomy" id="3121375"/>
    <lineage>
        <taxon>Bacteria</taxon>
        <taxon>Pseudomonadati</taxon>
        <taxon>Bacteroidota</taxon>
        <taxon>Chitinophagia</taxon>
        <taxon>Chitinophagales</taxon>
        <taxon>Chitinophagaceae</taxon>
        <taxon>Pseudobacter</taxon>
    </lineage>
</organism>
<dbReference type="EMBL" id="CP119311">
    <property type="protein sequence ID" value="WEK35094.1"/>
    <property type="molecule type" value="Genomic_DNA"/>
</dbReference>
<evidence type="ECO:0008006" key="5">
    <source>
        <dbReference type="Google" id="ProtNLM"/>
    </source>
</evidence>
<evidence type="ECO:0000256" key="2">
    <source>
        <dbReference type="SAM" id="Phobius"/>
    </source>
</evidence>
<dbReference type="AlphaFoldDB" id="A0AAJ5WPY9"/>
<feature type="compositionally biased region" description="Polar residues" evidence="1">
    <location>
        <begin position="192"/>
        <end position="205"/>
    </location>
</feature>
<dbReference type="Proteomes" id="UP001220610">
    <property type="component" value="Chromosome"/>
</dbReference>
<reference evidence="3" key="1">
    <citation type="submission" date="2023-03" db="EMBL/GenBank/DDBJ databases">
        <title>Andean soil-derived lignocellulolytic bacterial consortium as a source of novel taxa and putative plastic-active enzymes.</title>
        <authorList>
            <person name="Diaz-Garcia L."/>
            <person name="Chuvochina M."/>
            <person name="Feuerriegel G."/>
            <person name="Bunk B."/>
            <person name="Sproer C."/>
            <person name="Streit W.R."/>
            <person name="Rodriguez L.M."/>
            <person name="Overmann J."/>
            <person name="Jimenez D.J."/>
        </authorList>
    </citation>
    <scope>NUCLEOTIDE SEQUENCE</scope>
    <source>
        <strain evidence="3">MAG 7</strain>
    </source>
</reference>
<proteinExistence type="predicted"/>